<reference evidence="2 3" key="2">
    <citation type="journal article" date="2013" name="Genome Biol. Evol.">
        <title>Genome sequencing of Giardia lamblia genotypes A2 and B isolates (DH and GS) and comparative analysis with the genomes of genotypes A1 and E (WB and Pig).</title>
        <authorList>
            <person name="Adam R.D."/>
            <person name="Dahlstrom E.W."/>
            <person name="Martens C.A."/>
            <person name="Bruno D.P."/>
            <person name="Barbian K.D."/>
            <person name="Ricklefs S.M."/>
            <person name="Hernandez M.M."/>
            <person name="Narla N.P."/>
            <person name="Patel R.B."/>
            <person name="Porcella S.F."/>
            <person name="Nash T.E."/>
        </authorList>
    </citation>
    <scope>NUCLEOTIDE SEQUENCE [LARGE SCALE GENOMIC DNA]</scope>
    <source>
        <strain evidence="2 3">GS</strain>
    </source>
</reference>
<reference evidence="3" key="1">
    <citation type="submission" date="2012-02" db="EMBL/GenBank/DDBJ databases">
        <title>Genome sequencing of Giardia lamblia Genotypes A2 and B isolates (DH and GS) and comparative analysis with the genomes of Genotypes A1 and E (WB and Pig).</title>
        <authorList>
            <person name="Adam R."/>
            <person name="Dahlstrom E."/>
            <person name="Martens C."/>
            <person name="Bruno D."/>
            <person name="Barbian K."/>
            <person name="Porcella S.F."/>
            <person name="Nash T."/>
        </authorList>
    </citation>
    <scope>NUCLEOTIDE SEQUENCE</scope>
    <source>
        <strain evidence="3">GS</strain>
    </source>
</reference>
<dbReference type="AlphaFoldDB" id="V6TQJ7"/>
<evidence type="ECO:0000313" key="2">
    <source>
        <dbReference type="EMBL" id="ESU40869.1"/>
    </source>
</evidence>
<name>V6TQJ7_GIAIN</name>
<keyword evidence="1" id="KW-0175">Coiled coil</keyword>
<accession>V6TQJ7</accession>
<dbReference type="EMBL" id="AHHH01000166">
    <property type="protein sequence ID" value="ESU40869.1"/>
    <property type="molecule type" value="Genomic_DNA"/>
</dbReference>
<dbReference type="Proteomes" id="UP000018040">
    <property type="component" value="Unassembled WGS sequence"/>
</dbReference>
<organism evidence="2 3">
    <name type="scientific">Giardia intestinalis</name>
    <name type="common">Giardia lamblia</name>
    <dbReference type="NCBI Taxonomy" id="5741"/>
    <lineage>
        <taxon>Eukaryota</taxon>
        <taxon>Metamonada</taxon>
        <taxon>Diplomonadida</taxon>
        <taxon>Hexamitidae</taxon>
        <taxon>Giardiinae</taxon>
        <taxon>Giardia</taxon>
    </lineage>
</organism>
<feature type="coiled-coil region" evidence="1">
    <location>
        <begin position="93"/>
        <end position="178"/>
    </location>
</feature>
<gene>
    <name evidence="2" type="ORF">GSB_154573</name>
</gene>
<feature type="non-terminal residue" evidence="2">
    <location>
        <position position="1"/>
    </location>
</feature>
<proteinExistence type="predicted"/>
<comment type="caution">
    <text evidence="2">The sequence shown here is derived from an EMBL/GenBank/DDBJ whole genome shotgun (WGS) entry which is preliminary data.</text>
</comment>
<evidence type="ECO:0000256" key="1">
    <source>
        <dbReference type="SAM" id="Coils"/>
    </source>
</evidence>
<dbReference type="VEuPathDB" id="GiardiaDB:GL50803_0092664"/>
<sequence>VRETVGQHAKRLDTLASSQGDLMDFRNRVEMLLVVVTQFFERNGISFTDMEGALVDMTTIRGELEGAYNYLRELVDAQAAEIRAVSRLAAARIDSLERELEAERGTSAAVQRRLEERLAAQDALIRRLSERLDAMNAETGAVDLAAVTDRVAALEDRVQQAEQGVAGHAQAIEALNNNTAEARRMFDEHVEAVEEALRGQGQRIAENAQSIGGLRSDVDHLLAHQEDVSALETRVNAAESVIRGLQEGQVQLVEKTSANRRQIAENQQAIRELLAHQQDVAELAERIGAVEAAIVLIQQAQAQDHEMALVNKQRIVQLEDLAAALRSSLWAAVTKLNETRALVDTNTAKIEALKSTDLGIQQCVSRLQTICNTVKGQYILKSWIPSIRSDRFGEMRVNMLQFPSDIVARTNNYVVSVVPHDQRASDASGFYCAFGDYRDENAINIVCKGNIGGRNDTWIVSGMQVRIWYWAKNPAASYSV</sequence>
<protein>
    <submittedName>
        <fullName evidence="2">Uncharacterized protein</fullName>
    </submittedName>
</protein>
<evidence type="ECO:0000313" key="3">
    <source>
        <dbReference type="Proteomes" id="UP000018040"/>
    </source>
</evidence>
<dbReference type="VEuPathDB" id="GiardiaDB:QR46_4746"/>
<dbReference type="VEuPathDB" id="GiardiaDB:DHA2_150979"/>
<dbReference type="VEuPathDB" id="GiardiaDB:GL50581_3041"/>